<proteinExistence type="inferred from homology"/>
<dbReference type="InterPro" id="IPR004881">
    <property type="entry name" value="Ribosome_biogen_GTPase_RsgA"/>
</dbReference>
<comment type="cofactor">
    <cofactor evidence="1">
        <name>Zn(2+)</name>
        <dbReference type="ChEBI" id="CHEBI:29105"/>
    </cofactor>
    <text evidence="1">Binds 1 zinc ion per subunit.</text>
</comment>
<keyword evidence="1" id="KW-0963">Cytoplasm</keyword>
<dbReference type="GO" id="GO:0046872">
    <property type="term" value="F:metal ion binding"/>
    <property type="evidence" value="ECO:0007669"/>
    <property type="project" value="UniProtKB-KW"/>
</dbReference>
<dbReference type="PROSITE" id="PS50936">
    <property type="entry name" value="ENGC_GTPASE"/>
    <property type="match status" value="1"/>
</dbReference>
<evidence type="ECO:0000313" key="4">
    <source>
        <dbReference type="Proteomes" id="UP000064201"/>
    </source>
</evidence>
<dbReference type="InterPro" id="IPR010914">
    <property type="entry name" value="RsgA_GTPase_dom"/>
</dbReference>
<dbReference type="GO" id="GO:0005737">
    <property type="term" value="C:cytoplasm"/>
    <property type="evidence" value="ECO:0007669"/>
    <property type="project" value="UniProtKB-SubCell"/>
</dbReference>
<feature type="binding site" evidence="1">
    <location>
        <position position="256"/>
    </location>
    <ligand>
        <name>Zn(2+)</name>
        <dbReference type="ChEBI" id="CHEBI:29105"/>
    </ligand>
</feature>
<dbReference type="SUPFAM" id="SSF52540">
    <property type="entry name" value="P-loop containing nucleoside triphosphate hydrolases"/>
    <property type="match status" value="1"/>
</dbReference>
<dbReference type="Gene3D" id="1.10.40.50">
    <property type="entry name" value="Probable gtpase engc, domain 3"/>
    <property type="match status" value="1"/>
</dbReference>
<feature type="binding site" evidence="1">
    <location>
        <position position="251"/>
    </location>
    <ligand>
        <name>Zn(2+)</name>
        <dbReference type="ChEBI" id="CHEBI:29105"/>
    </ligand>
</feature>
<comment type="subcellular location">
    <subcellularLocation>
        <location evidence="1">Cytoplasm</location>
    </subcellularLocation>
</comment>
<dbReference type="Pfam" id="PF03193">
    <property type="entry name" value="RsgA_GTPase"/>
    <property type="match status" value="1"/>
</dbReference>
<feature type="binding site" evidence="1">
    <location>
        <begin position="114"/>
        <end position="117"/>
    </location>
    <ligand>
        <name>GTP</name>
        <dbReference type="ChEBI" id="CHEBI:37565"/>
    </ligand>
</feature>
<dbReference type="KEGG" id="tvr:TVD_04065"/>
<dbReference type="OrthoDB" id="9809485at2"/>
<dbReference type="EMBL" id="CP011367">
    <property type="protein sequence ID" value="AKJ94594.1"/>
    <property type="molecule type" value="Genomic_DNA"/>
</dbReference>
<dbReference type="GO" id="GO:0042274">
    <property type="term" value="P:ribosomal small subunit biogenesis"/>
    <property type="evidence" value="ECO:0007669"/>
    <property type="project" value="UniProtKB-UniRule"/>
</dbReference>
<dbReference type="GO" id="GO:0003924">
    <property type="term" value="F:GTPase activity"/>
    <property type="evidence" value="ECO:0007669"/>
    <property type="project" value="UniProtKB-UniRule"/>
</dbReference>
<keyword evidence="1" id="KW-0699">rRNA-binding</keyword>
<feature type="domain" description="EngC GTPase" evidence="2">
    <location>
        <begin position="75"/>
        <end position="225"/>
    </location>
</feature>
<protein>
    <recommendedName>
        <fullName evidence="1">Small ribosomal subunit biogenesis GTPase RsgA</fullName>
        <ecNumber evidence="1">3.6.1.-</ecNumber>
    </recommendedName>
</protein>
<dbReference type="InterPro" id="IPR027417">
    <property type="entry name" value="P-loop_NTPase"/>
</dbReference>
<feature type="binding site" evidence="1">
    <location>
        <begin position="164"/>
        <end position="172"/>
    </location>
    <ligand>
        <name>GTP</name>
        <dbReference type="ChEBI" id="CHEBI:37565"/>
    </ligand>
</feature>
<dbReference type="STRING" id="106634.TVD_04065"/>
<dbReference type="RefSeq" id="WP_047250877.1">
    <property type="nucleotide sequence ID" value="NZ_CP011367.1"/>
</dbReference>
<dbReference type="NCBIfam" id="TIGR00157">
    <property type="entry name" value="ribosome small subunit-dependent GTPase A"/>
    <property type="match status" value="1"/>
</dbReference>
<dbReference type="Proteomes" id="UP000064201">
    <property type="component" value="Chromosome"/>
</dbReference>
<sequence>MTQIARVFARHNQMADIAGADKPPRRLRLHRRFRDLACGDLVELDATGDEVTRQLDRNNVLVRRDGFGRRKVIAANIDCVWIVIAPEPAPSRNLIDRFLVAILNLPARPRLLINKQDEGPAARPEWLDAYRQLDLDPLFVSAKSGFGLDDLAAAAAGQTNILVGQSGVGKSSLVAALLEQYGIVDAIAPTTGDLAASGEGRHTTVTAQWFPLANGGAWIDSPGVRDFTPEIPSLDTLERGFPDIAERGDQCRFRDCRHQSEPGCAVLAAIEAGELPAARLQAWHALAAEIPAQNRARG</sequence>
<dbReference type="AlphaFoldDB" id="A0A0G3G2G0"/>
<keyword evidence="4" id="KW-1185">Reference proteome</keyword>
<dbReference type="PATRIC" id="fig|106634.4.peg.827"/>
<organism evidence="3 4">
    <name type="scientific">Thioalkalivibrio versutus</name>
    <dbReference type="NCBI Taxonomy" id="106634"/>
    <lineage>
        <taxon>Bacteria</taxon>
        <taxon>Pseudomonadati</taxon>
        <taxon>Pseudomonadota</taxon>
        <taxon>Gammaproteobacteria</taxon>
        <taxon>Chromatiales</taxon>
        <taxon>Ectothiorhodospiraceae</taxon>
        <taxon>Thioalkalivibrio</taxon>
    </lineage>
</organism>
<evidence type="ECO:0000259" key="2">
    <source>
        <dbReference type="PROSITE" id="PS50936"/>
    </source>
</evidence>
<keyword evidence="1" id="KW-0862">Zinc</keyword>
<dbReference type="GO" id="GO:0005525">
    <property type="term" value="F:GTP binding"/>
    <property type="evidence" value="ECO:0007669"/>
    <property type="project" value="UniProtKB-UniRule"/>
</dbReference>
<keyword evidence="1" id="KW-0694">RNA-binding</keyword>
<reference evidence="3 4" key="1">
    <citation type="submission" date="2015-04" db="EMBL/GenBank/DDBJ databases">
        <title>Complete Sequence for the Genome of the Thioalkalivibrio versutus D301.</title>
        <authorList>
            <person name="Mu T."/>
            <person name="Zhou J."/>
            <person name="Xu X."/>
        </authorList>
    </citation>
    <scope>NUCLEOTIDE SEQUENCE [LARGE SCALE GENOMIC DNA]</scope>
    <source>
        <strain evidence="3 4">D301</strain>
    </source>
</reference>
<dbReference type="CDD" id="cd01854">
    <property type="entry name" value="YjeQ_EngC"/>
    <property type="match status" value="1"/>
</dbReference>
<keyword evidence="1" id="KW-0479">Metal-binding</keyword>
<keyword evidence="1" id="KW-0690">Ribosome biogenesis</keyword>
<name>A0A0G3G2G0_9GAMM</name>
<dbReference type="HAMAP" id="MF_01820">
    <property type="entry name" value="GTPase_RsgA"/>
    <property type="match status" value="1"/>
</dbReference>
<dbReference type="PANTHER" id="PTHR32120">
    <property type="entry name" value="SMALL RIBOSOMAL SUBUNIT BIOGENESIS GTPASE RSGA"/>
    <property type="match status" value="1"/>
</dbReference>
<dbReference type="EC" id="3.6.1.-" evidence="1"/>
<comment type="function">
    <text evidence="1">One of several proteins that assist in the late maturation steps of the functional core of the 30S ribosomal subunit. Helps release RbfA from mature subunits. May play a role in the assembly of ribosomal proteins into the subunit. Circularly permuted GTPase that catalyzes slow GTP hydrolysis, GTPase activity is stimulated by the 30S ribosomal subunit.</text>
</comment>
<keyword evidence="1" id="KW-0547">Nucleotide-binding</keyword>
<dbReference type="Gene3D" id="3.40.50.300">
    <property type="entry name" value="P-loop containing nucleotide triphosphate hydrolases"/>
    <property type="match status" value="1"/>
</dbReference>
<feature type="binding site" evidence="1">
    <location>
        <position position="264"/>
    </location>
    <ligand>
        <name>Zn(2+)</name>
        <dbReference type="ChEBI" id="CHEBI:29105"/>
    </ligand>
</feature>
<comment type="subunit">
    <text evidence="1">Monomer. Associates with 30S ribosomal subunit, binds 16S rRNA.</text>
</comment>
<gene>
    <name evidence="1" type="primary">rsgA</name>
    <name evidence="3" type="ORF">TVD_04065</name>
</gene>
<comment type="similarity">
    <text evidence="1">Belongs to the TRAFAC class YlqF/YawG GTPase family. RsgA subfamily.</text>
</comment>
<evidence type="ECO:0000256" key="1">
    <source>
        <dbReference type="HAMAP-Rule" id="MF_01820"/>
    </source>
</evidence>
<accession>A0A0G3G2G0</accession>
<evidence type="ECO:0000313" key="3">
    <source>
        <dbReference type="EMBL" id="AKJ94594.1"/>
    </source>
</evidence>
<feature type="binding site" evidence="1">
    <location>
        <position position="258"/>
    </location>
    <ligand>
        <name>Zn(2+)</name>
        <dbReference type="ChEBI" id="CHEBI:29105"/>
    </ligand>
</feature>
<keyword evidence="1" id="KW-0342">GTP-binding</keyword>
<dbReference type="GO" id="GO:0019843">
    <property type="term" value="F:rRNA binding"/>
    <property type="evidence" value="ECO:0007669"/>
    <property type="project" value="UniProtKB-KW"/>
</dbReference>
<keyword evidence="1" id="KW-0378">Hydrolase</keyword>
<dbReference type="PANTHER" id="PTHR32120:SF11">
    <property type="entry name" value="SMALL RIBOSOMAL SUBUNIT BIOGENESIS GTPASE RSGA 1, MITOCHONDRIAL-RELATED"/>
    <property type="match status" value="1"/>
</dbReference>